<dbReference type="SUPFAM" id="SSF56574">
    <property type="entry name" value="Serpins"/>
    <property type="match status" value="1"/>
</dbReference>
<evidence type="ECO:0000313" key="3">
    <source>
        <dbReference type="EMBL" id="QDV34379.1"/>
    </source>
</evidence>
<dbReference type="PANTHER" id="PTHR11461">
    <property type="entry name" value="SERINE PROTEASE INHIBITOR, SERPIN"/>
    <property type="match status" value="1"/>
</dbReference>
<feature type="region of interest" description="Disordered" evidence="1">
    <location>
        <begin position="252"/>
        <end position="273"/>
    </location>
</feature>
<dbReference type="InterPro" id="IPR023796">
    <property type="entry name" value="Serpin_dom"/>
</dbReference>
<accession>A0A518H0L4</accession>
<proteinExistence type="predicted"/>
<dbReference type="Gene3D" id="2.30.39.10">
    <property type="entry name" value="Alpha-1-antitrypsin, domain 1"/>
    <property type="match status" value="1"/>
</dbReference>
<evidence type="ECO:0000259" key="2">
    <source>
        <dbReference type="Pfam" id="PF00079"/>
    </source>
</evidence>
<dbReference type="AlphaFoldDB" id="A0A518H0L4"/>
<dbReference type="Pfam" id="PF00079">
    <property type="entry name" value="Serpin"/>
    <property type="match status" value="1"/>
</dbReference>
<dbReference type="Pfam" id="PF14100">
    <property type="entry name" value="DUF6807"/>
    <property type="match status" value="1"/>
</dbReference>
<dbReference type="GO" id="GO:0005615">
    <property type="term" value="C:extracellular space"/>
    <property type="evidence" value="ECO:0007669"/>
    <property type="project" value="InterPro"/>
</dbReference>
<keyword evidence="4" id="KW-1185">Reference proteome</keyword>
<sequence length="552" mass="60280">MHRQDDFRYWAGDGLKALELPYGSGDLAMVIVLPGKIEGLPTLEERLNADDLSRWLSGLRERKVRVFLPRFTSSSQFQLAEVLGAMGMPRAFRPGEADFSGMSSEEEMYLTAVAHEAFVDVSEEGTEAAAAVVIGRSPEVDALLFDTAGPEPDSGTLSDRFMAAGVKCKPIVNVELFGGWTGRFERGVFPEEVRRAYLREVEAAAARPGLSVFFHNNPWCQQEPMRYDLAGSGTEDDPGIRWYFEAVRGVTGQPGDRQAEGAPEAPPVAFEDQPDGLRITVGGQPFATYVFERGETPSPFLEHLHTPGEVQVTRNNPPVEGVDIADHPTFHPGLWLAFGDLGGADSWRNADPIRHAGFVKEPQGGPGRGGFTVRNLHSRDGGVIAEEICRLTVLSRPAGTLLVWDSEFRPMDDSLAFGDQEEMGLGVRVATPLTVVNAGRIIDDEGRVDEARVWGQQADWCSYSGQAGGRRAGILLMPAPGNFCRSWFHARDYGLLVANPFGRHAFTGGEPGRVVVDQGEALRLRFGVLIFDGEPDPDAAYRDFLVQIGHDG</sequence>
<dbReference type="GO" id="GO:0004867">
    <property type="term" value="F:serine-type endopeptidase inhibitor activity"/>
    <property type="evidence" value="ECO:0007669"/>
    <property type="project" value="InterPro"/>
</dbReference>
<dbReference type="PANTHER" id="PTHR11461:SF211">
    <property type="entry name" value="GH10112P-RELATED"/>
    <property type="match status" value="1"/>
</dbReference>
<evidence type="ECO:0000256" key="1">
    <source>
        <dbReference type="SAM" id="MobiDB-lite"/>
    </source>
</evidence>
<gene>
    <name evidence="3" type="ORF">ElP_22650</name>
</gene>
<dbReference type="InterPro" id="IPR042185">
    <property type="entry name" value="Serpin_sf_2"/>
</dbReference>
<dbReference type="Gene3D" id="3.30.497.10">
    <property type="entry name" value="Antithrombin, subunit I, domain 2"/>
    <property type="match status" value="1"/>
</dbReference>
<dbReference type="InterPro" id="IPR000215">
    <property type="entry name" value="Serpin_fam"/>
</dbReference>
<dbReference type="EMBL" id="CP036426">
    <property type="protein sequence ID" value="QDV34379.1"/>
    <property type="molecule type" value="Genomic_DNA"/>
</dbReference>
<evidence type="ECO:0000313" key="4">
    <source>
        <dbReference type="Proteomes" id="UP000317835"/>
    </source>
</evidence>
<protein>
    <submittedName>
        <fullName evidence="3">Serpin (Serine protease inhibitor)</fullName>
    </submittedName>
</protein>
<dbReference type="KEGG" id="tpla:ElP_22650"/>
<name>A0A518H0L4_9BACT</name>
<dbReference type="InterPro" id="IPR042178">
    <property type="entry name" value="Serpin_sf_1"/>
</dbReference>
<dbReference type="Proteomes" id="UP000317835">
    <property type="component" value="Chromosome"/>
</dbReference>
<dbReference type="InterPro" id="IPR036186">
    <property type="entry name" value="Serpin_sf"/>
</dbReference>
<feature type="domain" description="Serpin" evidence="2">
    <location>
        <begin position="1"/>
        <end position="133"/>
    </location>
</feature>
<dbReference type="InterPro" id="IPR029475">
    <property type="entry name" value="DUF6807"/>
</dbReference>
<organism evidence="3 4">
    <name type="scientific">Tautonia plasticadhaerens</name>
    <dbReference type="NCBI Taxonomy" id="2527974"/>
    <lineage>
        <taxon>Bacteria</taxon>
        <taxon>Pseudomonadati</taxon>
        <taxon>Planctomycetota</taxon>
        <taxon>Planctomycetia</taxon>
        <taxon>Isosphaerales</taxon>
        <taxon>Isosphaeraceae</taxon>
        <taxon>Tautonia</taxon>
    </lineage>
</organism>
<reference evidence="3 4" key="1">
    <citation type="submission" date="2019-02" db="EMBL/GenBank/DDBJ databases">
        <title>Deep-cultivation of Planctomycetes and their phenomic and genomic characterization uncovers novel biology.</title>
        <authorList>
            <person name="Wiegand S."/>
            <person name="Jogler M."/>
            <person name="Boedeker C."/>
            <person name="Pinto D."/>
            <person name="Vollmers J."/>
            <person name="Rivas-Marin E."/>
            <person name="Kohn T."/>
            <person name="Peeters S.H."/>
            <person name="Heuer A."/>
            <person name="Rast P."/>
            <person name="Oberbeckmann S."/>
            <person name="Bunk B."/>
            <person name="Jeske O."/>
            <person name="Meyerdierks A."/>
            <person name="Storesund J.E."/>
            <person name="Kallscheuer N."/>
            <person name="Luecker S."/>
            <person name="Lage O.M."/>
            <person name="Pohl T."/>
            <person name="Merkel B.J."/>
            <person name="Hornburger P."/>
            <person name="Mueller R.-W."/>
            <person name="Bruemmer F."/>
            <person name="Labrenz M."/>
            <person name="Spormann A.M."/>
            <person name="Op den Camp H."/>
            <person name="Overmann J."/>
            <person name="Amann R."/>
            <person name="Jetten M.S.M."/>
            <person name="Mascher T."/>
            <person name="Medema M.H."/>
            <person name="Devos D.P."/>
            <person name="Kaster A.-K."/>
            <person name="Ovreas L."/>
            <person name="Rohde M."/>
            <person name="Galperin M.Y."/>
            <person name="Jogler C."/>
        </authorList>
    </citation>
    <scope>NUCLEOTIDE SEQUENCE [LARGE SCALE GENOMIC DNA]</scope>
    <source>
        <strain evidence="3 4">ElP</strain>
    </source>
</reference>